<evidence type="ECO:0000256" key="2">
    <source>
        <dbReference type="ARBA" id="ARBA00009610"/>
    </source>
</evidence>
<keyword evidence="3" id="KW-1133">Transmembrane helix</keyword>
<evidence type="ECO:0000259" key="4">
    <source>
        <dbReference type="Pfam" id="PF10181"/>
    </source>
</evidence>
<dbReference type="GO" id="GO:0000506">
    <property type="term" value="C:glycosylphosphatidylinositol-N-acetylglucosaminyltransferase (GPI-GnT) complex"/>
    <property type="evidence" value="ECO:0007669"/>
    <property type="project" value="InterPro"/>
</dbReference>
<evidence type="ECO:0000256" key="1">
    <source>
        <dbReference type="ARBA" id="ARBA00004687"/>
    </source>
</evidence>
<dbReference type="GO" id="GO:0006506">
    <property type="term" value="P:GPI anchor biosynthetic process"/>
    <property type="evidence" value="ECO:0007669"/>
    <property type="project" value="InterPro"/>
</dbReference>
<dbReference type="InterPro" id="IPR044215">
    <property type="entry name" value="PIG-H"/>
</dbReference>
<accession>A0AAV2QCT8</accession>
<evidence type="ECO:0000313" key="5">
    <source>
        <dbReference type="EMBL" id="CAL4075253.1"/>
    </source>
</evidence>
<organism evidence="5 6">
    <name type="scientific">Meganyctiphanes norvegica</name>
    <name type="common">Northern krill</name>
    <name type="synonym">Thysanopoda norvegica</name>
    <dbReference type="NCBI Taxonomy" id="48144"/>
    <lineage>
        <taxon>Eukaryota</taxon>
        <taxon>Metazoa</taxon>
        <taxon>Ecdysozoa</taxon>
        <taxon>Arthropoda</taxon>
        <taxon>Crustacea</taxon>
        <taxon>Multicrustacea</taxon>
        <taxon>Malacostraca</taxon>
        <taxon>Eumalacostraca</taxon>
        <taxon>Eucarida</taxon>
        <taxon>Euphausiacea</taxon>
        <taxon>Euphausiidae</taxon>
        <taxon>Meganyctiphanes</taxon>
    </lineage>
</organism>
<dbReference type="Pfam" id="PF10181">
    <property type="entry name" value="PIG-H"/>
    <property type="match status" value="1"/>
</dbReference>
<feature type="non-terminal residue" evidence="5">
    <location>
        <position position="199"/>
    </location>
</feature>
<evidence type="ECO:0000313" key="6">
    <source>
        <dbReference type="Proteomes" id="UP001497623"/>
    </source>
</evidence>
<sequence>MVTFVPILFLKELIPFKSNRNILIFLELQTLPATCSVCTPRINFRVSSGGLPVIPWLGFTLLLSYFAFLVRFHTLHPALLLIAVVSQLLTLIYRVKRKVISETLLVVAGLGVQTTTTFMTGKQNTNFIPWGSLIDIVISETISMQRVLYYMVLLVKNEEKSSRMKLLPLFMHTWPRLASLQNIYRHCQAVLQIHPKKSY</sequence>
<dbReference type="PANTHER" id="PTHR15231:SF1">
    <property type="entry name" value="PHOSPHATIDYLINOSITOL N-ACETYLGLUCOSAMINYLTRANSFERASE SUBUNIT H"/>
    <property type="match status" value="1"/>
</dbReference>
<dbReference type="InterPro" id="IPR019328">
    <property type="entry name" value="PIGH-H_dom"/>
</dbReference>
<dbReference type="PANTHER" id="PTHR15231">
    <property type="entry name" value="PHOSPHATIDYLINOSITOL N-ACETYLGLUCOSAMINYLTRANSFERASE SUBUNIT H"/>
    <property type="match status" value="1"/>
</dbReference>
<dbReference type="AlphaFoldDB" id="A0AAV2QCT8"/>
<proteinExistence type="inferred from homology"/>
<protein>
    <recommendedName>
        <fullName evidence="4">Phosphatidylinositol N-acetylglucosaminyltransferase subunit H conserved domain-containing protein</fullName>
    </recommendedName>
</protein>
<comment type="similarity">
    <text evidence="2">Belongs to the PIGH family.</text>
</comment>
<feature type="transmembrane region" description="Helical" evidence="3">
    <location>
        <begin position="74"/>
        <end position="92"/>
    </location>
</feature>
<comment type="pathway">
    <text evidence="1">Glycolipid biosynthesis; glycosylphosphatidylinositol-anchor biosynthesis.</text>
</comment>
<reference evidence="5 6" key="1">
    <citation type="submission" date="2024-05" db="EMBL/GenBank/DDBJ databases">
        <authorList>
            <person name="Wallberg A."/>
        </authorList>
    </citation>
    <scope>NUCLEOTIDE SEQUENCE [LARGE SCALE GENOMIC DNA]</scope>
</reference>
<comment type="caution">
    <text evidence="5">The sequence shown here is derived from an EMBL/GenBank/DDBJ whole genome shotgun (WGS) entry which is preliminary data.</text>
</comment>
<feature type="transmembrane region" description="Helical" evidence="3">
    <location>
        <begin position="49"/>
        <end position="68"/>
    </location>
</feature>
<keyword evidence="3" id="KW-0472">Membrane</keyword>
<feature type="domain" description="Phosphatidylinositol N-acetylglucosaminyltransferase subunit H conserved" evidence="4">
    <location>
        <begin position="103"/>
        <end position="163"/>
    </location>
</feature>
<dbReference type="EMBL" id="CAXKWB010004761">
    <property type="protein sequence ID" value="CAL4075253.1"/>
    <property type="molecule type" value="Genomic_DNA"/>
</dbReference>
<gene>
    <name evidence="5" type="ORF">MNOR_LOCUS9733</name>
</gene>
<dbReference type="Proteomes" id="UP001497623">
    <property type="component" value="Unassembled WGS sequence"/>
</dbReference>
<keyword evidence="3" id="KW-0812">Transmembrane</keyword>
<evidence type="ECO:0000256" key="3">
    <source>
        <dbReference type="SAM" id="Phobius"/>
    </source>
</evidence>
<name>A0AAV2QCT8_MEGNR</name>
<keyword evidence="6" id="KW-1185">Reference proteome</keyword>